<dbReference type="GO" id="GO:0005634">
    <property type="term" value="C:nucleus"/>
    <property type="evidence" value="ECO:0007669"/>
    <property type="project" value="UniProtKB-SubCell"/>
</dbReference>
<accession>A0AAP0P4A9</accession>
<evidence type="ECO:0000313" key="10">
    <source>
        <dbReference type="Proteomes" id="UP001417504"/>
    </source>
</evidence>
<dbReference type="SUPFAM" id="SSF51197">
    <property type="entry name" value="Clavaminate synthase-like"/>
    <property type="match status" value="1"/>
</dbReference>
<evidence type="ECO:0000256" key="6">
    <source>
        <dbReference type="ARBA" id="ARBA00023242"/>
    </source>
</evidence>
<dbReference type="Pfam" id="PF13621">
    <property type="entry name" value="Cupin_8"/>
    <property type="match status" value="1"/>
</dbReference>
<keyword evidence="10" id="KW-1185">Reference proteome</keyword>
<keyword evidence="7" id="KW-0812">Transmembrane</keyword>
<dbReference type="Gene3D" id="2.60.120.650">
    <property type="entry name" value="Cupin"/>
    <property type="match status" value="1"/>
</dbReference>
<evidence type="ECO:0000256" key="4">
    <source>
        <dbReference type="ARBA" id="ARBA00023002"/>
    </source>
</evidence>
<keyword evidence="3" id="KW-0479">Metal-binding</keyword>
<dbReference type="Proteomes" id="UP001417504">
    <property type="component" value="Unassembled WGS sequence"/>
</dbReference>
<name>A0AAP0P4A9_9MAGN</name>
<dbReference type="InterPro" id="IPR050910">
    <property type="entry name" value="JMJD6_ArgDemeth/LysHydrox"/>
</dbReference>
<evidence type="ECO:0000256" key="1">
    <source>
        <dbReference type="ARBA" id="ARBA00004123"/>
    </source>
</evidence>
<feature type="transmembrane region" description="Helical" evidence="7">
    <location>
        <begin position="21"/>
        <end position="44"/>
    </location>
</feature>
<reference evidence="9 10" key="1">
    <citation type="submission" date="2024-01" db="EMBL/GenBank/DDBJ databases">
        <title>Genome assemblies of Stephania.</title>
        <authorList>
            <person name="Yang L."/>
        </authorList>
    </citation>
    <scope>NUCLEOTIDE SEQUENCE [LARGE SCALE GENOMIC DNA]</scope>
    <source>
        <strain evidence="9">QJT</strain>
        <tissue evidence="9">Leaf</tissue>
    </source>
</reference>
<dbReference type="EMBL" id="JBBNAE010000004">
    <property type="protein sequence ID" value="KAK9130103.1"/>
    <property type="molecule type" value="Genomic_DNA"/>
</dbReference>
<keyword evidence="7" id="KW-0472">Membrane</keyword>
<dbReference type="PANTHER" id="PTHR12480:SF35">
    <property type="entry name" value="TRANSCRIPTION FACTOR JUMONJI, JMJC DOMAIN-CONTAINING PROTEIN"/>
    <property type="match status" value="1"/>
</dbReference>
<dbReference type="GO" id="GO:0046872">
    <property type="term" value="F:metal ion binding"/>
    <property type="evidence" value="ECO:0007669"/>
    <property type="project" value="UniProtKB-KW"/>
</dbReference>
<evidence type="ECO:0000256" key="5">
    <source>
        <dbReference type="ARBA" id="ARBA00023004"/>
    </source>
</evidence>
<dbReference type="AlphaFoldDB" id="A0AAP0P4A9"/>
<keyword evidence="7" id="KW-1133">Transmembrane helix</keyword>
<keyword evidence="6" id="KW-0539">Nucleus</keyword>
<evidence type="ECO:0000313" key="9">
    <source>
        <dbReference type="EMBL" id="KAK9130103.1"/>
    </source>
</evidence>
<comment type="similarity">
    <text evidence="2">Belongs to the JARID1 histone demethylase family.</text>
</comment>
<dbReference type="PANTHER" id="PTHR12480">
    <property type="entry name" value="ARGININE DEMETHYLASE AND LYSYL-HYDROXYLASE JMJD"/>
    <property type="match status" value="1"/>
</dbReference>
<dbReference type="SUPFAM" id="SSF81383">
    <property type="entry name" value="F-box domain"/>
    <property type="match status" value="1"/>
</dbReference>
<feature type="domain" description="JmjC" evidence="8">
    <location>
        <begin position="354"/>
        <end position="505"/>
    </location>
</feature>
<dbReference type="SUPFAM" id="SSF56112">
    <property type="entry name" value="Protein kinase-like (PK-like)"/>
    <property type="match status" value="1"/>
</dbReference>
<evidence type="ECO:0000256" key="2">
    <source>
        <dbReference type="ARBA" id="ARBA00006801"/>
    </source>
</evidence>
<dbReference type="InterPro" id="IPR036047">
    <property type="entry name" value="F-box-like_dom_sf"/>
</dbReference>
<dbReference type="PROSITE" id="PS51184">
    <property type="entry name" value="JMJC"/>
    <property type="match status" value="1"/>
</dbReference>
<protein>
    <recommendedName>
        <fullName evidence="8">JmjC domain-containing protein</fullName>
    </recommendedName>
</protein>
<dbReference type="InterPro" id="IPR003347">
    <property type="entry name" value="JmjC_dom"/>
</dbReference>
<dbReference type="InterPro" id="IPR011009">
    <property type="entry name" value="Kinase-like_dom_sf"/>
</dbReference>
<evidence type="ECO:0000259" key="8">
    <source>
        <dbReference type="PROSITE" id="PS51184"/>
    </source>
</evidence>
<organism evidence="9 10">
    <name type="scientific">Stephania japonica</name>
    <dbReference type="NCBI Taxonomy" id="461633"/>
    <lineage>
        <taxon>Eukaryota</taxon>
        <taxon>Viridiplantae</taxon>
        <taxon>Streptophyta</taxon>
        <taxon>Embryophyta</taxon>
        <taxon>Tracheophyta</taxon>
        <taxon>Spermatophyta</taxon>
        <taxon>Magnoliopsida</taxon>
        <taxon>Ranunculales</taxon>
        <taxon>Menispermaceae</taxon>
        <taxon>Menispermoideae</taxon>
        <taxon>Cissampelideae</taxon>
        <taxon>Stephania</taxon>
    </lineage>
</organism>
<sequence length="1116" mass="127455">MTVKRRPFRTLGFNGVARTRFLLFTPSLSSALARVASVCVGYAWLWGLKLLWFLKALKVLKALILVLCEEMMRDRRGEALGALRALPDDLICAILETLSPRDLARLACASSDPLAPITLALIPCRSPWTRRVLGCNDLASLVVKMVQTQKHLIFPLVYRFIELALILPMETATVERVFLAMNIIMTRLQNKIDDKWLNDLVCNVHIMQRRTVVDDTLPKQNVAEKFLEACTKSLHFDGFNSLFLYRRFYRCFTTLSDFSLDHFAVERVKDLSLQEFQDKYDGKKPVLVTGLAETWPARHTWTTDQLVDKYGDLKFKISQRSSKKITMKLKDYVSYMKLQRDEDPLYIFDDKFGEVAPSLLNDYSVPHIFKEDFFNVLDIDQRPAFRWLIIGPERSGASWHVDPALTGAWNTLLRGRKRWALYPPGRVPPGVTVHVNEENGDVNADTPSSLQDKPIECTQAPGETIFVPSGWWHCVLNLENTIAVTQNFVNSKNFEFVCLDMTPGHLHKGVCRAGLLAVDNKFFENAERSTLDDDSQLSYANMERKEKRLRVSPPGEDQLITVNGENSANSALENCNDPQIREFSYEIGFLSMFLDEDRDHYNAEWSPSNSIGQREMRQWLHKLWVGKPEIRELIWKGACLSLNVDKWAARMNQICISHDLPSPLDSEKFPVGTGSNPVYLNEDYVIKIYVERGLESSLHGLGTELEFYSLLQKVNSQLKDHIPVVLASGILFQENDSLGTVPWDGKGIPEVVSNCEFIEDKKNHIDGYSFGVWSKKHLECKRAGMPLNQSTSSIGSTRIWPYMITKRCKGDIFAELRDVISWDDVQNLASFLGEQLRNLHALPVPSFHEFSYERKTSDAKIPSLKSCPKALNGGASIIPVEWQLFVETFTKRKKDLSSRLVKWGDPIPSTLIEKVEEYIPEDLSMLLNIVQDEKSMCKVFKSCSWIHSDIMDDNVYMEPCSVSSFPDGDVPVSGLLNGHNGNLGQRKWRPSYILDFSDLYIGDPVCDLIPVHLDVFRGDSQLLKKFLENYKRPLIRKSLHSQPANGGNKFERLSYHAMCYCILHEDNVLGSIFSLWRELRTAQSWEEVEEAVWGELNNYKLTADQIEFFFLSITKA</sequence>
<keyword evidence="4" id="KW-0560">Oxidoreductase</keyword>
<dbReference type="GO" id="GO:0016491">
    <property type="term" value="F:oxidoreductase activity"/>
    <property type="evidence" value="ECO:0007669"/>
    <property type="project" value="UniProtKB-KW"/>
</dbReference>
<dbReference type="GO" id="GO:0005737">
    <property type="term" value="C:cytoplasm"/>
    <property type="evidence" value="ECO:0007669"/>
    <property type="project" value="TreeGrafter"/>
</dbReference>
<dbReference type="CDD" id="cd09917">
    <property type="entry name" value="F-box_SF"/>
    <property type="match status" value="1"/>
</dbReference>
<dbReference type="SMART" id="SM00558">
    <property type="entry name" value="JmjC"/>
    <property type="match status" value="1"/>
</dbReference>
<dbReference type="InterPro" id="IPR041667">
    <property type="entry name" value="Cupin_8"/>
</dbReference>
<evidence type="ECO:0000256" key="7">
    <source>
        <dbReference type="SAM" id="Phobius"/>
    </source>
</evidence>
<proteinExistence type="inferred from homology"/>
<dbReference type="FunFam" id="2.60.120.650:FF:000045">
    <property type="entry name" value="F-box protein At1g78280"/>
    <property type="match status" value="1"/>
</dbReference>
<comment type="caution">
    <text evidence="9">The sequence shown here is derived from an EMBL/GenBank/DDBJ whole genome shotgun (WGS) entry which is preliminary data.</text>
</comment>
<comment type="subcellular location">
    <subcellularLocation>
        <location evidence="1">Nucleus</location>
    </subcellularLocation>
</comment>
<keyword evidence="5" id="KW-0408">Iron</keyword>
<gene>
    <name evidence="9" type="ORF">Sjap_010590</name>
</gene>
<evidence type="ECO:0000256" key="3">
    <source>
        <dbReference type="ARBA" id="ARBA00022723"/>
    </source>
</evidence>